<keyword evidence="3 7" id="KW-0418">Kinase</keyword>
<evidence type="ECO:0000256" key="4">
    <source>
        <dbReference type="ARBA" id="ARBA00022833"/>
    </source>
</evidence>
<dbReference type="PROSITE" id="PS00479">
    <property type="entry name" value="ZF_DAG_PE_1"/>
    <property type="match status" value="1"/>
</dbReference>
<evidence type="ECO:0000256" key="5">
    <source>
        <dbReference type="SAM" id="MobiDB-lite"/>
    </source>
</evidence>
<evidence type="ECO:0000256" key="1">
    <source>
        <dbReference type="ARBA" id="ARBA00022527"/>
    </source>
</evidence>
<dbReference type="EMBL" id="AZIM01006672">
    <property type="protein sequence ID" value="ETE58481.1"/>
    <property type="molecule type" value="Genomic_DNA"/>
</dbReference>
<dbReference type="GO" id="GO:0005737">
    <property type="term" value="C:cytoplasm"/>
    <property type="evidence" value="ECO:0007669"/>
    <property type="project" value="TreeGrafter"/>
</dbReference>
<keyword evidence="8" id="KW-1185">Reference proteome</keyword>
<feature type="region of interest" description="Disordered" evidence="5">
    <location>
        <begin position="1"/>
        <end position="23"/>
    </location>
</feature>
<evidence type="ECO:0000259" key="6">
    <source>
        <dbReference type="PROSITE" id="PS50081"/>
    </source>
</evidence>
<dbReference type="GO" id="GO:0031032">
    <property type="term" value="P:actomyosin structure organization"/>
    <property type="evidence" value="ECO:0007669"/>
    <property type="project" value="TreeGrafter"/>
</dbReference>
<dbReference type="OrthoDB" id="63267at2759"/>
<dbReference type="FunFam" id="3.30.60.20:FF:000005">
    <property type="entry name" value="Non-specific serine/threonine protein kinase"/>
    <property type="match status" value="1"/>
</dbReference>
<name>V8N999_OPHHA</name>
<dbReference type="GO" id="GO:0046872">
    <property type="term" value="F:metal ion binding"/>
    <property type="evidence" value="ECO:0007669"/>
    <property type="project" value="UniProtKB-KW"/>
</dbReference>
<evidence type="ECO:0000313" key="7">
    <source>
        <dbReference type="EMBL" id="ETE58481.1"/>
    </source>
</evidence>
<dbReference type="GO" id="GO:0004674">
    <property type="term" value="F:protein serine/threonine kinase activity"/>
    <property type="evidence" value="ECO:0007669"/>
    <property type="project" value="UniProtKB-KW"/>
</dbReference>
<proteinExistence type="predicted"/>
<feature type="non-terminal residue" evidence="7">
    <location>
        <position position="1"/>
    </location>
</feature>
<dbReference type="PANTHER" id="PTHR22988:SF79">
    <property type="entry name" value="LOW QUALITY PROTEIN: MYOTONIN-PROTEIN KINASE"/>
    <property type="match status" value="1"/>
</dbReference>
<keyword evidence="2" id="KW-0479">Metal-binding</keyword>
<evidence type="ECO:0000256" key="3">
    <source>
        <dbReference type="ARBA" id="ARBA00022777"/>
    </source>
</evidence>
<comment type="caution">
    <text evidence="7">The sequence shown here is derived from an EMBL/GenBank/DDBJ whole genome shotgun (WGS) entry which is preliminary data.</text>
</comment>
<dbReference type="InterPro" id="IPR046349">
    <property type="entry name" value="C1-like_sf"/>
</dbReference>
<dbReference type="Proteomes" id="UP000018936">
    <property type="component" value="Unassembled WGS sequence"/>
</dbReference>
<dbReference type="InterPro" id="IPR050839">
    <property type="entry name" value="Rho-assoc_Ser/Thr_Kinase"/>
</dbReference>
<dbReference type="PROSITE" id="PS50081">
    <property type="entry name" value="ZF_DAG_PE_2"/>
    <property type="match status" value="1"/>
</dbReference>
<dbReference type="InterPro" id="IPR002219">
    <property type="entry name" value="PKC_DAG/PE"/>
</dbReference>
<gene>
    <name evidence="7" type="primary">CDC42BPG</name>
    <name evidence="7" type="ORF">L345_15800</name>
</gene>
<dbReference type="Gene3D" id="3.30.60.20">
    <property type="match status" value="1"/>
</dbReference>
<keyword evidence="4" id="KW-0862">Zinc</keyword>
<keyword evidence="3 7" id="KW-0808">Transferase</keyword>
<dbReference type="PANTHER" id="PTHR22988">
    <property type="entry name" value="MYOTONIC DYSTROPHY S/T KINASE-RELATED"/>
    <property type="match status" value="1"/>
</dbReference>
<sequence length="97" mass="10042">MLAGAPLAESGHSASLKPKTHSFKTHSFSAPTKCMRCTSLMVGLVRQGLACEACNFVCHVSCAAGASICPMPPEQLQKTLGVNPVNGTGTAFEGYLS</sequence>
<organism evidence="7 8">
    <name type="scientific">Ophiophagus hannah</name>
    <name type="common">King cobra</name>
    <name type="synonym">Naja hannah</name>
    <dbReference type="NCBI Taxonomy" id="8665"/>
    <lineage>
        <taxon>Eukaryota</taxon>
        <taxon>Metazoa</taxon>
        <taxon>Chordata</taxon>
        <taxon>Craniata</taxon>
        <taxon>Vertebrata</taxon>
        <taxon>Euteleostomi</taxon>
        <taxon>Lepidosauria</taxon>
        <taxon>Squamata</taxon>
        <taxon>Bifurcata</taxon>
        <taxon>Unidentata</taxon>
        <taxon>Episquamata</taxon>
        <taxon>Toxicofera</taxon>
        <taxon>Serpentes</taxon>
        <taxon>Colubroidea</taxon>
        <taxon>Elapidae</taxon>
        <taxon>Elapinae</taxon>
        <taxon>Ophiophagus</taxon>
    </lineage>
</organism>
<feature type="non-terminal residue" evidence="7">
    <location>
        <position position="97"/>
    </location>
</feature>
<keyword evidence="1" id="KW-0723">Serine/threonine-protein kinase</keyword>
<feature type="domain" description="Phorbol-ester/DAG-type" evidence="6">
    <location>
        <begin position="20"/>
        <end position="69"/>
    </location>
</feature>
<dbReference type="AlphaFoldDB" id="V8N999"/>
<dbReference type="SMART" id="SM00109">
    <property type="entry name" value="C1"/>
    <property type="match status" value="1"/>
</dbReference>
<dbReference type="Pfam" id="PF00130">
    <property type="entry name" value="C1_1"/>
    <property type="match status" value="1"/>
</dbReference>
<dbReference type="SUPFAM" id="SSF57889">
    <property type="entry name" value="Cysteine-rich domain"/>
    <property type="match status" value="1"/>
</dbReference>
<evidence type="ECO:0000256" key="2">
    <source>
        <dbReference type="ARBA" id="ARBA00022723"/>
    </source>
</evidence>
<protein>
    <submittedName>
        <fullName evidence="7">Serine/threonine-protein kinase MRCK gamma</fullName>
    </submittedName>
</protein>
<evidence type="ECO:0000313" key="8">
    <source>
        <dbReference type="Proteomes" id="UP000018936"/>
    </source>
</evidence>
<accession>V8N999</accession>
<reference evidence="7 8" key="1">
    <citation type="journal article" date="2013" name="Proc. Natl. Acad. Sci. U.S.A.">
        <title>The king cobra genome reveals dynamic gene evolution and adaptation in the snake venom system.</title>
        <authorList>
            <person name="Vonk F.J."/>
            <person name="Casewell N.R."/>
            <person name="Henkel C.V."/>
            <person name="Heimberg A.M."/>
            <person name="Jansen H.J."/>
            <person name="McCleary R.J."/>
            <person name="Kerkkamp H.M."/>
            <person name="Vos R.A."/>
            <person name="Guerreiro I."/>
            <person name="Calvete J.J."/>
            <person name="Wuster W."/>
            <person name="Woods A.E."/>
            <person name="Logan J.M."/>
            <person name="Harrison R.A."/>
            <person name="Castoe T.A."/>
            <person name="de Koning A.P."/>
            <person name="Pollock D.D."/>
            <person name="Yandell M."/>
            <person name="Calderon D."/>
            <person name="Renjifo C."/>
            <person name="Currier R.B."/>
            <person name="Salgado D."/>
            <person name="Pla D."/>
            <person name="Sanz L."/>
            <person name="Hyder A.S."/>
            <person name="Ribeiro J.M."/>
            <person name="Arntzen J.W."/>
            <person name="van den Thillart G.E."/>
            <person name="Boetzer M."/>
            <person name="Pirovano W."/>
            <person name="Dirks R.P."/>
            <person name="Spaink H.P."/>
            <person name="Duboule D."/>
            <person name="McGlinn E."/>
            <person name="Kini R.M."/>
            <person name="Richardson M.K."/>
        </authorList>
    </citation>
    <scope>NUCLEOTIDE SEQUENCE</scope>
    <source>
        <tissue evidence="7">Blood</tissue>
    </source>
</reference>
<dbReference type="GO" id="GO:0005856">
    <property type="term" value="C:cytoskeleton"/>
    <property type="evidence" value="ECO:0007669"/>
    <property type="project" value="TreeGrafter"/>
</dbReference>